<accession>A0ABM8HV96</accession>
<dbReference type="InterPro" id="IPR022346">
    <property type="entry name" value="T2SS_GspH"/>
</dbReference>
<keyword evidence="4" id="KW-0488">Methylation</keyword>
<evidence type="ECO:0000256" key="10">
    <source>
        <dbReference type="ARBA" id="ARBA00030775"/>
    </source>
</evidence>
<evidence type="ECO:0000256" key="9">
    <source>
        <dbReference type="ARBA" id="ARBA00025772"/>
    </source>
</evidence>
<dbReference type="Proteomes" id="UP001319827">
    <property type="component" value="Chromosome"/>
</dbReference>
<reference evidence="12 13" key="1">
    <citation type="journal article" date="2016" name="C (Basel)">
        <title>Selective Growth of and Electricity Production by Marine Exoelectrogenic Bacteria in Self-Aggregated Hydrogel of Microbially Reduced Graphene Oxide.</title>
        <authorList>
            <person name="Yoshida N."/>
            <person name="Goto Y."/>
            <person name="Miyata Y."/>
        </authorList>
    </citation>
    <scope>NUCLEOTIDE SEQUENCE [LARGE SCALE GENOMIC DNA]</scope>
    <source>
        <strain evidence="12 13">NIT-T3</strain>
    </source>
</reference>
<organism evidence="12 13">
    <name type="scientific">Desulfuromonas versatilis</name>
    <dbReference type="NCBI Taxonomy" id="2802975"/>
    <lineage>
        <taxon>Bacteria</taxon>
        <taxon>Pseudomonadati</taxon>
        <taxon>Thermodesulfobacteriota</taxon>
        <taxon>Desulfuromonadia</taxon>
        <taxon>Desulfuromonadales</taxon>
        <taxon>Desulfuromonadaceae</taxon>
        <taxon>Desulfuromonas</taxon>
    </lineage>
</organism>
<sequence>MAILAILLAVAYPSYSAWRQNAGYKQAARELALIMRDARSRAISTNLEHRVSIEVNNARYRMERGNLAYNSSAWPVNFGWISLPGETLLQSGAACDQNSNVVATFFPNGSSDSQPVVCVMAEGGNVKFKVMVGSQSSGRVVIE</sequence>
<dbReference type="SUPFAM" id="SSF54523">
    <property type="entry name" value="Pili subunits"/>
    <property type="match status" value="1"/>
</dbReference>
<proteinExistence type="inferred from homology"/>
<keyword evidence="6" id="KW-0812">Transmembrane</keyword>
<evidence type="ECO:0000256" key="5">
    <source>
        <dbReference type="ARBA" id="ARBA00022519"/>
    </source>
</evidence>
<evidence type="ECO:0000259" key="11">
    <source>
        <dbReference type="Pfam" id="PF12019"/>
    </source>
</evidence>
<evidence type="ECO:0000256" key="4">
    <source>
        <dbReference type="ARBA" id="ARBA00022481"/>
    </source>
</evidence>
<comment type="subcellular location">
    <subcellularLocation>
        <location evidence="1">Cell inner membrane</location>
        <topology evidence="1">Single-pass membrane protein</topology>
    </subcellularLocation>
</comment>
<evidence type="ECO:0000256" key="1">
    <source>
        <dbReference type="ARBA" id="ARBA00004377"/>
    </source>
</evidence>
<dbReference type="InterPro" id="IPR045584">
    <property type="entry name" value="Pilin-like"/>
</dbReference>
<dbReference type="EMBL" id="AP024355">
    <property type="protein sequence ID" value="BCR04642.1"/>
    <property type="molecule type" value="Genomic_DNA"/>
</dbReference>
<gene>
    <name evidence="12" type="ORF">DESUT3_17110</name>
</gene>
<evidence type="ECO:0000313" key="13">
    <source>
        <dbReference type="Proteomes" id="UP001319827"/>
    </source>
</evidence>
<keyword evidence="5" id="KW-0997">Cell inner membrane</keyword>
<protein>
    <recommendedName>
        <fullName evidence="2">Type II secretion system protein H</fullName>
    </recommendedName>
    <alternativeName>
        <fullName evidence="10">General secretion pathway protein H</fullName>
    </alternativeName>
</protein>
<evidence type="ECO:0000256" key="7">
    <source>
        <dbReference type="ARBA" id="ARBA00022989"/>
    </source>
</evidence>
<reference evidence="12 13" key="2">
    <citation type="journal article" date="2021" name="Int. J. Syst. Evol. Microbiol.">
        <title>Isolation and Polyphasic Characterization of Desulfuromonas versatilis sp. Nov., an Electrogenic Bacteria Capable of Versatile Metabolism Isolated from a Graphene Oxide-Reducing Enrichment Culture.</title>
        <authorList>
            <person name="Xie L."/>
            <person name="Yoshida N."/>
            <person name="Ishii S."/>
            <person name="Meng L."/>
        </authorList>
    </citation>
    <scope>NUCLEOTIDE SEQUENCE [LARGE SCALE GENOMIC DNA]</scope>
    <source>
        <strain evidence="12 13">NIT-T3</strain>
    </source>
</reference>
<keyword evidence="3" id="KW-1003">Cell membrane</keyword>
<keyword evidence="13" id="KW-1185">Reference proteome</keyword>
<evidence type="ECO:0000256" key="2">
    <source>
        <dbReference type="ARBA" id="ARBA00021549"/>
    </source>
</evidence>
<evidence type="ECO:0000256" key="6">
    <source>
        <dbReference type="ARBA" id="ARBA00022692"/>
    </source>
</evidence>
<keyword evidence="8" id="KW-0472">Membrane</keyword>
<dbReference type="Pfam" id="PF12019">
    <property type="entry name" value="GspH"/>
    <property type="match status" value="1"/>
</dbReference>
<feature type="domain" description="General secretion pathway GspH" evidence="11">
    <location>
        <begin position="27"/>
        <end position="138"/>
    </location>
</feature>
<evidence type="ECO:0000256" key="3">
    <source>
        <dbReference type="ARBA" id="ARBA00022475"/>
    </source>
</evidence>
<name>A0ABM8HV96_9BACT</name>
<evidence type="ECO:0000256" key="8">
    <source>
        <dbReference type="ARBA" id="ARBA00023136"/>
    </source>
</evidence>
<keyword evidence="7" id="KW-1133">Transmembrane helix</keyword>
<dbReference type="Gene3D" id="3.30.700.10">
    <property type="entry name" value="Glycoprotein, Type 4 Pilin"/>
    <property type="match status" value="1"/>
</dbReference>
<evidence type="ECO:0000313" key="12">
    <source>
        <dbReference type="EMBL" id="BCR04642.1"/>
    </source>
</evidence>
<comment type="similarity">
    <text evidence="9">Belongs to the GSP H family.</text>
</comment>